<dbReference type="SUPFAM" id="SSF52540">
    <property type="entry name" value="P-loop containing nucleoside triphosphate hydrolases"/>
    <property type="match status" value="1"/>
</dbReference>
<evidence type="ECO:0000259" key="5">
    <source>
        <dbReference type="PROSITE" id="PS50045"/>
    </source>
</evidence>
<dbReference type="GO" id="GO:0043565">
    <property type="term" value="F:sequence-specific DNA binding"/>
    <property type="evidence" value="ECO:0007669"/>
    <property type="project" value="InterPro"/>
</dbReference>
<dbReference type="SUPFAM" id="SSF55785">
    <property type="entry name" value="PYP-like sensor domain (PAS domain)"/>
    <property type="match status" value="1"/>
</dbReference>
<keyword evidence="4" id="KW-0804">Transcription</keyword>
<keyword evidence="7" id="KW-1185">Reference proteome</keyword>
<dbReference type="GO" id="GO:0005524">
    <property type="term" value="F:ATP binding"/>
    <property type="evidence" value="ECO:0007669"/>
    <property type="project" value="UniProtKB-KW"/>
</dbReference>
<dbReference type="Pfam" id="PF00158">
    <property type="entry name" value="Sigma54_activat"/>
    <property type="match status" value="1"/>
</dbReference>
<dbReference type="InterPro" id="IPR002078">
    <property type="entry name" value="Sigma_54_int"/>
</dbReference>
<dbReference type="Proteomes" id="UP000184603">
    <property type="component" value="Unassembled WGS sequence"/>
</dbReference>
<dbReference type="SUPFAM" id="SSF46689">
    <property type="entry name" value="Homeodomain-like"/>
    <property type="match status" value="1"/>
</dbReference>
<dbReference type="Gene3D" id="3.30.450.20">
    <property type="entry name" value="PAS domain"/>
    <property type="match status" value="1"/>
</dbReference>
<dbReference type="InterPro" id="IPR009057">
    <property type="entry name" value="Homeodomain-like_sf"/>
</dbReference>
<sequence>MMPKFVPETATLLEGIPYPAMILDDTFRIVAMNRLMEAMTGYPLDRVIGIHGELVVRSNTGNSRGQNYSRVLQTEESLSVSGDIINCYRRKIPIQYTISPVKSESGVPGLLVIAEDTSARVDVSKSSMRDFASEELIGYSPKMQKVFDMIPLMAHTDASVLITGETGTGKDKIAEIIHRESDRARFPFIKINCGALPLDLLESELFGHVKGAFTGASRNKPGMFKLADRGTLFLTEIGDMPLPLQVKLLSVLDDRQFIPVGGEKSISVDVRIIAATHRPLREQVRRNAFREDLFYRLNVLHVHLPPLREREGDIRYLLDHFLEKYTQALGKTIVGFTPGVMQSLLDYPYPGNIREMSNIVEYAANICKRKKISKEHLPPYIFEKQESEILNEEPEPDAPRVEASVTNIEEKRNGETGESWGAIERQMVVDALKEHGGNRSKAADDLGWGRMKLWRKMKKYKLL</sequence>
<dbReference type="RefSeq" id="WP_073613993.1">
    <property type="nucleotide sequence ID" value="NZ_FRFE01000012.1"/>
</dbReference>
<evidence type="ECO:0000256" key="4">
    <source>
        <dbReference type="ARBA" id="ARBA00023163"/>
    </source>
</evidence>
<dbReference type="InterPro" id="IPR000014">
    <property type="entry name" value="PAS"/>
</dbReference>
<keyword evidence="3" id="KW-0805">Transcription regulation</keyword>
<dbReference type="InterPro" id="IPR027417">
    <property type="entry name" value="P-loop_NTPase"/>
</dbReference>
<keyword evidence="1" id="KW-0547">Nucleotide-binding</keyword>
<dbReference type="SMART" id="SM00382">
    <property type="entry name" value="AAA"/>
    <property type="match status" value="1"/>
</dbReference>
<dbReference type="InterPro" id="IPR013656">
    <property type="entry name" value="PAS_4"/>
</dbReference>
<organism evidence="6 7">
    <name type="scientific">Desulfopila aestuarii DSM 18488</name>
    <dbReference type="NCBI Taxonomy" id="1121416"/>
    <lineage>
        <taxon>Bacteria</taxon>
        <taxon>Pseudomonadati</taxon>
        <taxon>Thermodesulfobacteriota</taxon>
        <taxon>Desulfobulbia</taxon>
        <taxon>Desulfobulbales</taxon>
        <taxon>Desulfocapsaceae</taxon>
        <taxon>Desulfopila</taxon>
    </lineage>
</organism>
<evidence type="ECO:0000313" key="6">
    <source>
        <dbReference type="EMBL" id="SHO49133.1"/>
    </source>
</evidence>
<dbReference type="InterPro" id="IPR002197">
    <property type="entry name" value="HTH_Fis"/>
</dbReference>
<dbReference type="Gene3D" id="1.10.8.60">
    <property type="match status" value="1"/>
</dbReference>
<dbReference type="GO" id="GO:0006355">
    <property type="term" value="P:regulation of DNA-templated transcription"/>
    <property type="evidence" value="ECO:0007669"/>
    <property type="project" value="InterPro"/>
</dbReference>
<name>A0A1M7Y924_9BACT</name>
<evidence type="ECO:0000256" key="3">
    <source>
        <dbReference type="ARBA" id="ARBA00023015"/>
    </source>
</evidence>
<evidence type="ECO:0000256" key="2">
    <source>
        <dbReference type="ARBA" id="ARBA00022840"/>
    </source>
</evidence>
<dbReference type="CDD" id="cd00009">
    <property type="entry name" value="AAA"/>
    <property type="match status" value="1"/>
</dbReference>
<keyword evidence="2" id="KW-0067">ATP-binding</keyword>
<dbReference type="Gene3D" id="3.40.50.300">
    <property type="entry name" value="P-loop containing nucleotide triphosphate hydrolases"/>
    <property type="match status" value="1"/>
</dbReference>
<dbReference type="InterPro" id="IPR003593">
    <property type="entry name" value="AAA+_ATPase"/>
</dbReference>
<dbReference type="Pfam" id="PF08448">
    <property type="entry name" value="PAS_4"/>
    <property type="match status" value="1"/>
</dbReference>
<dbReference type="FunFam" id="3.40.50.300:FF:000006">
    <property type="entry name" value="DNA-binding transcriptional regulator NtrC"/>
    <property type="match status" value="1"/>
</dbReference>
<accession>A0A1M7Y924</accession>
<dbReference type="OrthoDB" id="5413348at2"/>
<dbReference type="NCBIfam" id="TIGR00229">
    <property type="entry name" value="sensory_box"/>
    <property type="match status" value="1"/>
</dbReference>
<dbReference type="PRINTS" id="PR01590">
    <property type="entry name" value="HTHFIS"/>
</dbReference>
<dbReference type="InterPro" id="IPR058031">
    <property type="entry name" value="AAA_lid_NorR"/>
</dbReference>
<dbReference type="PANTHER" id="PTHR32071:SF122">
    <property type="entry name" value="SIGMA FACTOR"/>
    <property type="match status" value="1"/>
</dbReference>
<dbReference type="Pfam" id="PF25601">
    <property type="entry name" value="AAA_lid_14"/>
    <property type="match status" value="1"/>
</dbReference>
<dbReference type="InterPro" id="IPR035965">
    <property type="entry name" value="PAS-like_dom_sf"/>
</dbReference>
<dbReference type="Pfam" id="PF02954">
    <property type="entry name" value="HTH_8"/>
    <property type="match status" value="1"/>
</dbReference>
<protein>
    <submittedName>
        <fullName evidence="6">PAS domain S-box-containing protein</fullName>
    </submittedName>
</protein>
<dbReference type="EMBL" id="FRFE01000012">
    <property type="protein sequence ID" value="SHO49133.1"/>
    <property type="molecule type" value="Genomic_DNA"/>
</dbReference>
<evidence type="ECO:0000313" key="7">
    <source>
        <dbReference type="Proteomes" id="UP000184603"/>
    </source>
</evidence>
<proteinExistence type="predicted"/>
<reference evidence="6 7" key="1">
    <citation type="submission" date="2016-12" db="EMBL/GenBank/DDBJ databases">
        <authorList>
            <person name="Song W.-J."/>
            <person name="Kurnit D.M."/>
        </authorList>
    </citation>
    <scope>NUCLEOTIDE SEQUENCE [LARGE SCALE GENOMIC DNA]</scope>
    <source>
        <strain evidence="6 7">DSM 18488</strain>
    </source>
</reference>
<dbReference type="PROSITE" id="PS00675">
    <property type="entry name" value="SIGMA54_INTERACT_1"/>
    <property type="match status" value="1"/>
</dbReference>
<dbReference type="PANTHER" id="PTHR32071">
    <property type="entry name" value="TRANSCRIPTIONAL REGULATORY PROTEIN"/>
    <property type="match status" value="1"/>
</dbReference>
<dbReference type="AlphaFoldDB" id="A0A1M7Y924"/>
<feature type="domain" description="Sigma-54 factor interaction" evidence="5">
    <location>
        <begin position="136"/>
        <end position="365"/>
    </location>
</feature>
<evidence type="ECO:0000256" key="1">
    <source>
        <dbReference type="ARBA" id="ARBA00022741"/>
    </source>
</evidence>
<dbReference type="STRING" id="1121416.SAMN02745220_02715"/>
<gene>
    <name evidence="6" type="ORF">SAMN02745220_02715</name>
</gene>
<dbReference type="PROSITE" id="PS50045">
    <property type="entry name" value="SIGMA54_INTERACT_4"/>
    <property type="match status" value="1"/>
</dbReference>
<dbReference type="InterPro" id="IPR025662">
    <property type="entry name" value="Sigma_54_int_dom_ATP-bd_1"/>
</dbReference>
<dbReference type="Gene3D" id="1.10.10.60">
    <property type="entry name" value="Homeodomain-like"/>
    <property type="match status" value="1"/>
</dbReference>
<dbReference type="CDD" id="cd00130">
    <property type="entry name" value="PAS"/>
    <property type="match status" value="1"/>
</dbReference>